<dbReference type="GO" id="GO:0007059">
    <property type="term" value="P:chromosome segregation"/>
    <property type="evidence" value="ECO:0007669"/>
    <property type="project" value="InterPro"/>
</dbReference>
<evidence type="ECO:0000256" key="6">
    <source>
        <dbReference type="ARBA" id="ARBA00022530"/>
    </source>
</evidence>
<feature type="compositionally biased region" description="Gly residues" evidence="13">
    <location>
        <begin position="1106"/>
        <end position="1121"/>
    </location>
</feature>
<dbReference type="SUPFAM" id="SSF102198">
    <property type="entry name" value="Putative cyclase"/>
    <property type="match status" value="1"/>
</dbReference>
<dbReference type="InterPro" id="IPR013255">
    <property type="entry name" value="Spc25_C"/>
</dbReference>
<dbReference type="CDD" id="cd23784">
    <property type="entry name" value="RWD_Spc25"/>
    <property type="match status" value="1"/>
</dbReference>
<feature type="region of interest" description="Disordered" evidence="13">
    <location>
        <begin position="1039"/>
        <end position="1133"/>
    </location>
</feature>
<evidence type="ECO:0000256" key="11">
    <source>
        <dbReference type="ARBA" id="ARBA00023328"/>
    </source>
</evidence>
<reference evidence="16 17" key="1">
    <citation type="journal article" date="2018" name="Plant J.">
        <title>Genome sequences of Chlorella sorokiniana UTEX 1602 and Micractinium conductrix SAG 241.80: implications to maltose excretion by a green alga.</title>
        <authorList>
            <person name="Arriola M.B."/>
            <person name="Velmurugan N."/>
            <person name="Zhang Y."/>
            <person name="Plunkett M.H."/>
            <person name="Hondzo H."/>
            <person name="Barney B.M."/>
        </authorList>
    </citation>
    <scope>NUCLEOTIDE SEQUENCE [LARGE SCALE GENOMIC DNA]</scope>
    <source>
        <strain evidence="17">UTEX 1602</strain>
    </source>
</reference>
<accession>A0A2P6TI39</accession>
<dbReference type="GO" id="GO:0031262">
    <property type="term" value="C:Ndc80 complex"/>
    <property type="evidence" value="ECO:0007669"/>
    <property type="project" value="InterPro"/>
</dbReference>
<keyword evidence="14" id="KW-0812">Transmembrane</keyword>
<evidence type="ECO:0000313" key="16">
    <source>
        <dbReference type="EMBL" id="PRW33950.1"/>
    </source>
</evidence>
<keyword evidence="10" id="KW-0131">Cell cycle</keyword>
<evidence type="ECO:0000256" key="3">
    <source>
        <dbReference type="ARBA" id="ARBA00006379"/>
    </source>
</evidence>
<dbReference type="InterPro" id="IPR037175">
    <property type="entry name" value="KFase_sf"/>
</dbReference>
<feature type="domain" description="Chromosome segregation protein Spc25 C-terminal" evidence="15">
    <location>
        <begin position="155"/>
        <end position="223"/>
    </location>
</feature>
<keyword evidence="14" id="KW-0472">Membrane</keyword>
<keyword evidence="11" id="KW-0137">Centromere</keyword>
<evidence type="ECO:0000259" key="15">
    <source>
        <dbReference type="Pfam" id="PF08234"/>
    </source>
</evidence>
<protein>
    <submittedName>
        <fullName evidence="16">Kynurenine formamidase-like isoform X1</fullName>
    </submittedName>
</protein>
<comment type="similarity">
    <text evidence="4">Belongs to the Cyclase 1 superfamily.</text>
</comment>
<sequence length="1151" mass="125011">MAARIDLAALQRQLDGFQAKFRQWAQRAVAGAEALRDGHLARLREFQAAIRGLEQQQAELEQRAADVRERLAREVGEVEALQAELAKIQAEQDALPALVKEVQDALEAEAAAFQRQEAALSNQESLKERKLGALHQALAMYRSRLGLEFVHGEGDGEQLRCIFTQLDPRDHARPFQFAVQVVGDNSYAVQACEPAVPGLQRLLEQLNSGGSFSAFVRCMRSEFHRGVLALLLLALAGSAMGSRVWVYTLVNTDYDGSKMLPHFLNYYHSHGVTWRRFLVLLHHTPGKYSRRGLEDAMGVCSGYSIECRVWEGTYSSEEAMAQQLTMLKDYIVDPSDWVVAADVDEFHDWGGGHGRFIKDAIAEIAESSNPMYSYIRGRLVDRVAADGRLAAVQQPMGDSQANVQPIFKQFPLTCNVTNKLYRGWDTKIVAFRAHFRPSRGAQHIISPDLARAYYGPCAAPPAPCARPRAFNLDLDLFNVTPYYRFKANYLYKDSPKEKRPPGLGLWAVLEAPTVIPVHHFKWHAGLLPNMRDRMEWYSGDCRLGVNEASCSPRLQHWKNAALTYAALEGGQPLDLTGMECVVPKQDIGINTTTAGLAWEWMEDWLKPTDAPPAGPRIIDISVALDASTPKFSSPDGLGKEFRVLEASQAKGDAYTSSLLRLGAHTGTHVDSPGHFIAEAYAAGAGVDRLDLYALNGPVLVVDISTARSMIIVVCWSASNCLLLFSRSATGPVLVVDISSARSNITAQLLAGLQLPQGVERLIFKTDNTVKGLMHQTAFDSAYTGFTADGARWLADNMPSLRAVGIDYLSIATLEDIVEAHIAILGSGIVAVEGLVLDAVQPGIYTMHALPLKIVGADGAPARVILMPMEGDAGSRESRLAREVESLQAEVLRLHRKLEDFHVSDYNSLRRAYATLSQHVAALEQEARNMTADLERFETQAVPPQLVAQELGVAGAITCAVGILHTTVRALPMKSGLLIKGMWLLGGAVVVMRLTGGTLAHITGMFQRNSHRKRRLQAKLAAVEDRIRIMVALQTWAEKRAGPSADEEGAPPPAPAAAAEPDVQVPPPRRVSPATSSGSSAELVEMPQAQELEEAEAAAAAEAGQRSGSGGGGNGSGRGGAGQPQVPRTSSSGAAALQSLLTYAELGKKQGR</sequence>
<comment type="caution">
    <text evidence="16">The sequence shown here is derived from an EMBL/GenBank/DDBJ whole genome shotgun (WGS) entry which is preliminary data.</text>
</comment>
<dbReference type="STRING" id="3076.A0A2P6TI39"/>
<dbReference type="Proteomes" id="UP000239899">
    <property type="component" value="Unassembled WGS sequence"/>
</dbReference>
<evidence type="ECO:0000256" key="7">
    <source>
        <dbReference type="ARBA" id="ARBA00022618"/>
    </source>
</evidence>
<evidence type="ECO:0000256" key="12">
    <source>
        <dbReference type="SAM" id="Coils"/>
    </source>
</evidence>
<dbReference type="GO" id="GO:0019441">
    <property type="term" value="P:L-tryptophan catabolic process to kynurenine"/>
    <property type="evidence" value="ECO:0007669"/>
    <property type="project" value="InterPro"/>
</dbReference>
<evidence type="ECO:0000256" key="4">
    <source>
        <dbReference type="ARBA" id="ARBA00007865"/>
    </source>
</evidence>
<evidence type="ECO:0000256" key="5">
    <source>
        <dbReference type="ARBA" id="ARBA00022454"/>
    </source>
</evidence>
<name>A0A2P6TI39_CHLSO</name>
<evidence type="ECO:0000256" key="9">
    <source>
        <dbReference type="ARBA" id="ARBA00023054"/>
    </source>
</evidence>
<dbReference type="Pfam" id="PF08234">
    <property type="entry name" value="Spindle_Spc25"/>
    <property type="match status" value="1"/>
</dbReference>
<evidence type="ECO:0000256" key="10">
    <source>
        <dbReference type="ARBA" id="ARBA00023306"/>
    </source>
</evidence>
<comment type="similarity">
    <text evidence="3">Belongs to the SPC25 family.</text>
</comment>
<keyword evidence="14" id="KW-1133">Transmembrane helix</keyword>
<dbReference type="AlphaFoldDB" id="A0A2P6TI39"/>
<feature type="compositionally biased region" description="Low complexity" evidence="13">
    <location>
        <begin position="1096"/>
        <end position="1105"/>
    </location>
</feature>
<dbReference type="Gene3D" id="3.50.30.50">
    <property type="entry name" value="Putative cyclase"/>
    <property type="match status" value="2"/>
</dbReference>
<feature type="coiled-coil region" evidence="12">
    <location>
        <begin position="876"/>
        <end position="939"/>
    </location>
</feature>
<dbReference type="GO" id="GO:0004061">
    <property type="term" value="F:arylformamidase activity"/>
    <property type="evidence" value="ECO:0007669"/>
    <property type="project" value="InterPro"/>
</dbReference>
<dbReference type="EMBL" id="LHPG02000015">
    <property type="protein sequence ID" value="PRW33950.1"/>
    <property type="molecule type" value="Genomic_DNA"/>
</dbReference>
<evidence type="ECO:0000313" key="17">
    <source>
        <dbReference type="Proteomes" id="UP000239899"/>
    </source>
</evidence>
<organism evidence="16 17">
    <name type="scientific">Chlorella sorokiniana</name>
    <name type="common">Freshwater green alga</name>
    <dbReference type="NCBI Taxonomy" id="3076"/>
    <lineage>
        <taxon>Eukaryota</taxon>
        <taxon>Viridiplantae</taxon>
        <taxon>Chlorophyta</taxon>
        <taxon>core chlorophytes</taxon>
        <taxon>Trebouxiophyceae</taxon>
        <taxon>Chlorellales</taxon>
        <taxon>Chlorellaceae</taxon>
        <taxon>Chlorella clade</taxon>
        <taxon>Chlorella</taxon>
    </lineage>
</organism>
<evidence type="ECO:0000256" key="14">
    <source>
        <dbReference type="SAM" id="Phobius"/>
    </source>
</evidence>
<keyword evidence="8" id="KW-0498">Mitosis</keyword>
<feature type="transmembrane region" description="Helical" evidence="14">
    <location>
        <begin position="981"/>
        <end position="1005"/>
    </location>
</feature>
<evidence type="ECO:0000256" key="1">
    <source>
        <dbReference type="ARBA" id="ARBA00004498"/>
    </source>
</evidence>
<proteinExistence type="inferred from homology"/>
<keyword evidence="6" id="KW-0272">Extracellular matrix</keyword>
<dbReference type="InterPro" id="IPR007325">
    <property type="entry name" value="KFase/CYL"/>
</dbReference>
<dbReference type="PANTHER" id="PTHR31118:SF12">
    <property type="entry name" value="CYCLASE-LIKE PROTEIN 2"/>
    <property type="match status" value="1"/>
</dbReference>
<comment type="subcellular location">
    <subcellularLocation>
        <location evidence="2">Chromosome</location>
        <location evidence="2">Centromere</location>
    </subcellularLocation>
    <subcellularLocation>
        <location evidence="1">Secreted</location>
        <location evidence="1">Extracellular space</location>
        <location evidence="1">Extracellular matrix</location>
    </subcellularLocation>
</comment>
<dbReference type="PANTHER" id="PTHR31118">
    <property type="entry name" value="CYCLASE-LIKE PROTEIN 2"/>
    <property type="match status" value="1"/>
</dbReference>
<keyword evidence="9 12" id="KW-0175">Coiled coil</keyword>
<evidence type="ECO:0000256" key="13">
    <source>
        <dbReference type="SAM" id="MobiDB-lite"/>
    </source>
</evidence>
<evidence type="ECO:0000256" key="2">
    <source>
        <dbReference type="ARBA" id="ARBA00004584"/>
    </source>
</evidence>
<dbReference type="GO" id="GO:0051301">
    <property type="term" value="P:cell division"/>
    <property type="evidence" value="ECO:0007669"/>
    <property type="project" value="UniProtKB-KW"/>
</dbReference>
<keyword evidence="17" id="KW-1185">Reference proteome</keyword>
<dbReference type="Pfam" id="PF04199">
    <property type="entry name" value="Cyclase"/>
    <property type="match status" value="1"/>
</dbReference>
<keyword evidence="5" id="KW-0158">Chromosome</keyword>
<dbReference type="OrthoDB" id="505426at2759"/>
<gene>
    <name evidence="16" type="ORF">C2E21_7375</name>
</gene>
<keyword evidence="7" id="KW-0132">Cell division</keyword>
<dbReference type="Gene3D" id="3.30.457.50">
    <property type="entry name" value="Chromosome segregation protein Spc25"/>
    <property type="match status" value="1"/>
</dbReference>
<keyword evidence="6" id="KW-0964">Secreted</keyword>
<feature type="coiled-coil region" evidence="12">
    <location>
        <begin position="7"/>
        <end position="123"/>
    </location>
</feature>
<evidence type="ECO:0000256" key="8">
    <source>
        <dbReference type="ARBA" id="ARBA00022776"/>
    </source>
</evidence>